<feature type="compositionally biased region" description="Low complexity" evidence="1">
    <location>
        <begin position="252"/>
        <end position="265"/>
    </location>
</feature>
<protein>
    <submittedName>
        <fullName evidence="2">Uncharacterized protein</fullName>
    </submittedName>
</protein>
<dbReference type="OrthoDB" id="264058at2759"/>
<keyword evidence="3" id="KW-1185">Reference proteome</keyword>
<reference evidence="2 3" key="1">
    <citation type="submission" date="2021-02" db="EMBL/GenBank/DDBJ databases">
        <title>Leishmania (Mundinia) enrietti genome sequencing and assembly.</title>
        <authorList>
            <person name="Almutairi H."/>
            <person name="Gatherer D."/>
        </authorList>
    </citation>
    <scope>NUCLEOTIDE SEQUENCE [LARGE SCALE GENOMIC DNA]</scope>
    <source>
        <strain evidence="2">CUR178</strain>
    </source>
</reference>
<comment type="caution">
    <text evidence="2">The sequence shown here is derived from an EMBL/GenBank/DDBJ whole genome shotgun (WGS) entry which is preliminary data.</text>
</comment>
<dbReference type="GeneID" id="94169832"/>
<evidence type="ECO:0000313" key="3">
    <source>
        <dbReference type="Proteomes" id="UP000674179"/>
    </source>
</evidence>
<sequence length="307" mass="32984">MRLFPSLRCTSLRTPSLDRGRTFAAPFKAASAEGANSCLPGAGGDVEKFRQLKDGCDALHSRSGRLAASAGLTETRRAAHTGASNRGASGGKRAHILEERCNVGERRGSVHAGTWDYGAGTQYVNESTRSFYRAYTANYCDPRSTGFTREEVAYAERATRLRMLKCIGWKCLVYGSALYLLLEYWSDRGASMMRSSNALSCAQWEKAGQRHQLRQTQPTPLPSRTEVLTTPHLTERDTSSQDGPLAVLDGRAAPSPAPSSLSAAQSGVSLPASALSYAQPSAFSVTVSRNGIDLEMSDEDGSGSDES</sequence>
<dbReference type="RefSeq" id="XP_067690425.1">
    <property type="nucleotide sequence ID" value="XM_067834322.1"/>
</dbReference>
<name>A0A836GQ62_LEIEN</name>
<dbReference type="EMBL" id="JAFHKP010000031">
    <property type="protein sequence ID" value="KAG5471902.1"/>
    <property type="molecule type" value="Genomic_DNA"/>
</dbReference>
<evidence type="ECO:0000313" key="2">
    <source>
        <dbReference type="EMBL" id="KAG5471902.1"/>
    </source>
</evidence>
<dbReference type="KEGG" id="lenr:94169832"/>
<accession>A0A836GQ62</accession>
<dbReference type="Proteomes" id="UP000674179">
    <property type="component" value="Chromosome 31"/>
</dbReference>
<feature type="region of interest" description="Disordered" evidence="1">
    <location>
        <begin position="70"/>
        <end position="91"/>
    </location>
</feature>
<dbReference type="AlphaFoldDB" id="A0A836GQ62"/>
<proteinExistence type="predicted"/>
<gene>
    <name evidence="2" type="ORF">CUR178_02567</name>
</gene>
<evidence type="ECO:0000256" key="1">
    <source>
        <dbReference type="SAM" id="MobiDB-lite"/>
    </source>
</evidence>
<organism evidence="2 3">
    <name type="scientific">Leishmania enriettii</name>
    <dbReference type="NCBI Taxonomy" id="5663"/>
    <lineage>
        <taxon>Eukaryota</taxon>
        <taxon>Discoba</taxon>
        <taxon>Euglenozoa</taxon>
        <taxon>Kinetoplastea</taxon>
        <taxon>Metakinetoplastina</taxon>
        <taxon>Trypanosomatida</taxon>
        <taxon>Trypanosomatidae</taxon>
        <taxon>Leishmaniinae</taxon>
        <taxon>Leishmania</taxon>
    </lineage>
</organism>
<feature type="region of interest" description="Disordered" evidence="1">
    <location>
        <begin position="209"/>
        <end position="265"/>
    </location>
</feature>